<evidence type="ECO:0000313" key="6">
    <source>
        <dbReference type="EMBL" id="SOC39337.1"/>
    </source>
</evidence>
<keyword evidence="3" id="KW-0547">Nucleotide-binding</keyword>
<evidence type="ECO:0000313" key="7">
    <source>
        <dbReference type="Proteomes" id="UP000219412"/>
    </source>
</evidence>
<sequence length="508" mass="56768">MQKELNLKEMLAHHPTEAYGAGISTYSLALEAWRRGIQVKFMTVFVKNELKIRHKLLYGGKEYKFQLSLGDKVAKEARKIGKSKSLTKEYLTAAGVSVPEGKVLKVKNADYTEICDFADTLGYPVIIKPAHASLTIGVHTNLTDRASLTAALDHVHGDLGYTDIIIERHAAGFDTRAYVIEDQVIAAFKRVPANITGDGESAVGELIELKNRERRMNPHLKSSQIEINDDLVSFVESQGYTFTSIPKKGERINLTSSTFAKDASDTVDITDDMTEDYKATAVNAVKSIPGMNMAGVDIIMDEEQDSNKVLEINCRPDIGGHLFPVEGKFRDVPGAIIDYYFPETAGLDKGRNEYFIFDYDRIINFMRKGTAREVTLPPLPKEGIELRELTLEGDVDRYRKEIFNAAAGHRLGGRMRKLDDGRTQLIAAGTEKHLTDFLLFLLGFTPKLHIEVTSENEWDTLLMYRFEVPEGMEPDDAGGFKNDIDEMKRAIEALQKEVAGLKKAGHEN</sequence>
<keyword evidence="6" id="KW-0436">Ligase</keyword>
<evidence type="ECO:0000256" key="3">
    <source>
        <dbReference type="PROSITE-ProRule" id="PRU00409"/>
    </source>
</evidence>
<dbReference type="EMBL" id="OBQF01000001">
    <property type="protein sequence ID" value="SOC39337.1"/>
    <property type="molecule type" value="Genomic_DNA"/>
</dbReference>
<dbReference type="GO" id="GO:0018169">
    <property type="term" value="F:ribosomal S6-glutamic acid ligase activity"/>
    <property type="evidence" value="ECO:0007669"/>
    <property type="project" value="TreeGrafter"/>
</dbReference>
<feature type="domain" description="ATP-grasp" evidence="5">
    <location>
        <begin position="88"/>
        <end position="341"/>
    </location>
</feature>
<dbReference type="Proteomes" id="UP000219412">
    <property type="component" value="Unassembled WGS sequence"/>
</dbReference>
<name>A0A285UCA7_9STAP</name>
<gene>
    <name evidence="6" type="ORF">SAMN05878391_0835</name>
</gene>
<dbReference type="OrthoDB" id="9803907at2"/>
<dbReference type="Pfam" id="PF02786">
    <property type="entry name" value="CPSase_L_D2"/>
    <property type="match status" value="1"/>
</dbReference>
<dbReference type="GO" id="GO:0046872">
    <property type="term" value="F:metal ion binding"/>
    <property type="evidence" value="ECO:0007669"/>
    <property type="project" value="InterPro"/>
</dbReference>
<evidence type="ECO:0000256" key="1">
    <source>
        <dbReference type="ARBA" id="ARBA00015991"/>
    </source>
</evidence>
<evidence type="ECO:0000259" key="5">
    <source>
        <dbReference type="PROSITE" id="PS50975"/>
    </source>
</evidence>
<dbReference type="GO" id="GO:0005737">
    <property type="term" value="C:cytoplasm"/>
    <property type="evidence" value="ECO:0007669"/>
    <property type="project" value="TreeGrafter"/>
</dbReference>
<accession>A0A285UCA7</accession>
<dbReference type="SUPFAM" id="SSF56059">
    <property type="entry name" value="Glutathione synthetase ATP-binding domain-like"/>
    <property type="match status" value="1"/>
</dbReference>
<evidence type="ECO:0000256" key="2">
    <source>
        <dbReference type="ARBA" id="ARBA00032904"/>
    </source>
</evidence>
<dbReference type="InterPro" id="IPR005479">
    <property type="entry name" value="CPAse_ATP-bd"/>
</dbReference>
<reference evidence="7" key="1">
    <citation type="submission" date="2017-08" db="EMBL/GenBank/DDBJ databases">
        <authorList>
            <person name="Varghese N."/>
            <person name="Submissions S."/>
        </authorList>
    </citation>
    <scope>NUCLEOTIDE SEQUENCE [LARGE SCALE GENOMIC DNA]</scope>
    <source>
        <strain evidence="7">DSM 23173</strain>
    </source>
</reference>
<dbReference type="GO" id="GO:0009432">
    <property type="term" value="P:SOS response"/>
    <property type="evidence" value="ECO:0007669"/>
    <property type="project" value="TreeGrafter"/>
</dbReference>
<keyword evidence="3" id="KW-0067">ATP-binding</keyword>
<protein>
    <recommendedName>
        <fullName evidence="1">Acylphosphatase</fullName>
    </recommendedName>
    <alternativeName>
        <fullName evidence="2">Acylphosphate phosphohydrolase</fullName>
    </alternativeName>
</protein>
<dbReference type="PANTHER" id="PTHR21621:SF0">
    <property type="entry name" value="BETA-CITRYLGLUTAMATE SYNTHASE B-RELATED"/>
    <property type="match status" value="1"/>
</dbReference>
<dbReference type="AlphaFoldDB" id="A0A285UCA7"/>
<dbReference type="InterPro" id="IPR011761">
    <property type="entry name" value="ATP-grasp"/>
</dbReference>
<feature type="coiled-coil region" evidence="4">
    <location>
        <begin position="477"/>
        <end position="504"/>
    </location>
</feature>
<keyword evidence="4" id="KW-0175">Coiled coil</keyword>
<dbReference type="SUPFAM" id="SSF54975">
    <property type="entry name" value="Acylphosphatase/BLUF domain-like"/>
    <property type="match status" value="1"/>
</dbReference>
<organism evidence="6 7">
    <name type="scientific">Salinicoccus kekensis</name>
    <dbReference type="NCBI Taxonomy" id="714307"/>
    <lineage>
        <taxon>Bacteria</taxon>
        <taxon>Bacillati</taxon>
        <taxon>Bacillota</taxon>
        <taxon>Bacilli</taxon>
        <taxon>Bacillales</taxon>
        <taxon>Staphylococcaceae</taxon>
        <taxon>Salinicoccus</taxon>
    </lineage>
</organism>
<proteinExistence type="predicted"/>
<dbReference type="GO" id="GO:0005524">
    <property type="term" value="F:ATP binding"/>
    <property type="evidence" value="ECO:0007669"/>
    <property type="project" value="UniProtKB-UniRule"/>
</dbReference>
<dbReference type="PANTHER" id="PTHR21621">
    <property type="entry name" value="RIBOSOMAL PROTEIN S6 MODIFICATION PROTEIN"/>
    <property type="match status" value="1"/>
</dbReference>
<dbReference type="PROSITE" id="PS50975">
    <property type="entry name" value="ATP_GRASP"/>
    <property type="match status" value="1"/>
</dbReference>
<keyword evidence="7" id="KW-1185">Reference proteome</keyword>
<dbReference type="InterPro" id="IPR036046">
    <property type="entry name" value="Acylphosphatase-like_dom_sf"/>
</dbReference>
<dbReference type="RefSeq" id="WP_097039416.1">
    <property type="nucleotide sequence ID" value="NZ_OBQF01000001.1"/>
</dbReference>
<evidence type="ECO:0000256" key="4">
    <source>
        <dbReference type="SAM" id="Coils"/>
    </source>
</evidence>
<dbReference type="Gene3D" id="3.30.470.20">
    <property type="entry name" value="ATP-grasp fold, B domain"/>
    <property type="match status" value="2"/>
</dbReference>